<reference evidence="3 4" key="1">
    <citation type="submission" date="2019-03" db="EMBL/GenBank/DDBJ databases">
        <authorList>
            <person name="Sebastian G."/>
            <person name="Baumann P."/>
            <person name="Ruckert C."/>
            <person name="Kalinowski J."/>
            <person name="Nebel B."/>
            <person name="Takors R."/>
            <person name="Blombach B."/>
        </authorList>
    </citation>
    <scope>NUCLEOTIDE SEQUENCE [LARGE SCALE GENOMIC DNA]</scope>
    <source>
        <strain evidence="3 4">DSM 1084</strain>
    </source>
</reference>
<dbReference type="KEGG" id="hpse:HPF_17520"/>
<dbReference type="EMBL" id="CP037867">
    <property type="protein sequence ID" value="QBM29498.1"/>
    <property type="molecule type" value="Genomic_DNA"/>
</dbReference>
<keyword evidence="2" id="KW-0732">Signal</keyword>
<accession>A0A4P6X4L9</accession>
<feature type="signal peptide" evidence="2">
    <location>
        <begin position="1"/>
        <end position="27"/>
    </location>
</feature>
<gene>
    <name evidence="3" type="ORF">HPF_17520</name>
</gene>
<name>A0A4P6X4L9_HYDPS</name>
<evidence type="ECO:0000256" key="2">
    <source>
        <dbReference type="SAM" id="SignalP"/>
    </source>
</evidence>
<evidence type="ECO:0000313" key="3">
    <source>
        <dbReference type="EMBL" id="QBM29498.1"/>
    </source>
</evidence>
<feature type="compositionally biased region" description="Basic and acidic residues" evidence="1">
    <location>
        <begin position="117"/>
        <end position="133"/>
    </location>
</feature>
<sequence length="231" mass="21731" precursor="true">MKTPHTTSLTSGLLAVAAVVCMGAASAADVVVTVGTTPTPTPTAPTTSPSARQQELTMQLAKADLSKQGITEPTTEQLALAASNVQALRDQGMGWGAIANSLGLRLGAVVSAANRADQAEKDALRKTKPRDTVSTDAPEQDRVGLALGRPSDAGKGRSDGAGSSGNAGGGKGGGNASGGGDGGGGKGAGNSGNAGGGKGGSNAGGNRGGNSGGKGGGNGGGNGGGKGGGKN</sequence>
<dbReference type="Proteomes" id="UP000293912">
    <property type="component" value="Chromosome"/>
</dbReference>
<keyword evidence="4" id="KW-1185">Reference proteome</keyword>
<proteinExistence type="predicted"/>
<feature type="region of interest" description="Disordered" evidence="1">
    <location>
        <begin position="115"/>
        <end position="231"/>
    </location>
</feature>
<evidence type="ECO:0000256" key="1">
    <source>
        <dbReference type="SAM" id="MobiDB-lite"/>
    </source>
</evidence>
<feature type="chain" id="PRO_5020997768" evidence="2">
    <location>
        <begin position="28"/>
        <end position="231"/>
    </location>
</feature>
<organism evidence="3 4">
    <name type="scientific">Hydrogenophaga pseudoflava</name>
    <name type="common">Pseudomonas carboxydoflava</name>
    <dbReference type="NCBI Taxonomy" id="47421"/>
    <lineage>
        <taxon>Bacteria</taxon>
        <taxon>Pseudomonadati</taxon>
        <taxon>Pseudomonadota</taxon>
        <taxon>Betaproteobacteria</taxon>
        <taxon>Burkholderiales</taxon>
        <taxon>Comamonadaceae</taxon>
        <taxon>Hydrogenophaga</taxon>
    </lineage>
</organism>
<feature type="compositionally biased region" description="Gly residues" evidence="1">
    <location>
        <begin position="162"/>
        <end position="231"/>
    </location>
</feature>
<dbReference type="AlphaFoldDB" id="A0A4P6X4L9"/>
<protein>
    <submittedName>
        <fullName evidence="3">Uncharacterized protein</fullName>
    </submittedName>
</protein>
<dbReference type="RefSeq" id="WP_127806370.1">
    <property type="nucleotide sequence ID" value="NZ_CP037867.1"/>
</dbReference>
<evidence type="ECO:0000313" key="4">
    <source>
        <dbReference type="Proteomes" id="UP000293912"/>
    </source>
</evidence>